<dbReference type="NCBIfam" id="NF005754">
    <property type="entry name" value="PRK07578.1"/>
    <property type="match status" value="1"/>
</dbReference>
<dbReference type="EMBL" id="JBHTBH010000004">
    <property type="protein sequence ID" value="MFC7328109.1"/>
    <property type="molecule type" value="Genomic_DNA"/>
</dbReference>
<name>A0ABW2KDK3_9ACTN</name>
<keyword evidence="2" id="KW-0560">Oxidoreductase</keyword>
<dbReference type="RefSeq" id="WP_379870760.1">
    <property type="nucleotide sequence ID" value="NZ_JBHTBH010000004.1"/>
</dbReference>
<evidence type="ECO:0000256" key="1">
    <source>
        <dbReference type="ARBA" id="ARBA00006484"/>
    </source>
</evidence>
<dbReference type="InterPro" id="IPR051122">
    <property type="entry name" value="SDR_DHRS6-like"/>
</dbReference>
<dbReference type="Pfam" id="PF13561">
    <property type="entry name" value="adh_short_C2"/>
    <property type="match status" value="1"/>
</dbReference>
<dbReference type="InterPro" id="IPR002347">
    <property type="entry name" value="SDR_fam"/>
</dbReference>
<proteinExistence type="inferred from homology"/>
<organism evidence="3 4">
    <name type="scientific">Marinactinospora rubrisoli</name>
    <dbReference type="NCBI Taxonomy" id="2715399"/>
    <lineage>
        <taxon>Bacteria</taxon>
        <taxon>Bacillati</taxon>
        <taxon>Actinomycetota</taxon>
        <taxon>Actinomycetes</taxon>
        <taxon>Streptosporangiales</taxon>
        <taxon>Nocardiopsidaceae</taxon>
        <taxon>Marinactinospora</taxon>
    </lineage>
</organism>
<comment type="caution">
    <text evidence="3">The sequence shown here is derived from an EMBL/GenBank/DDBJ whole genome shotgun (WGS) entry which is preliminary data.</text>
</comment>
<dbReference type="PRINTS" id="PR00081">
    <property type="entry name" value="GDHRDH"/>
</dbReference>
<dbReference type="Proteomes" id="UP001596540">
    <property type="component" value="Unassembled WGS sequence"/>
</dbReference>
<dbReference type="Gene3D" id="3.40.50.720">
    <property type="entry name" value="NAD(P)-binding Rossmann-like Domain"/>
    <property type="match status" value="1"/>
</dbReference>
<evidence type="ECO:0000256" key="2">
    <source>
        <dbReference type="ARBA" id="ARBA00023002"/>
    </source>
</evidence>
<comment type="similarity">
    <text evidence="1">Belongs to the short-chain dehydrogenases/reductases (SDR) family.</text>
</comment>
<sequence>MPASRVIVIGATGTIGGAVADALRRNGHDVVRAARSGPVRVDVADPAAIDALFAAVRDVDAVVCCAASGALTPLDTASDAAYTTGLDGKLLGQITLVRRALHHLRDGGSVTITSGRFDRPLPGSSFGALVNAGLDAFVRAAAPELPRGLRLNAVSPGWVRETLRHLGMDDGPGTPAADVARAYLTAVEGTVQGRVLTP</sequence>
<keyword evidence="4" id="KW-1185">Reference proteome</keyword>
<protein>
    <submittedName>
        <fullName evidence="3">Short chain dehydrogenase</fullName>
    </submittedName>
</protein>
<evidence type="ECO:0000313" key="4">
    <source>
        <dbReference type="Proteomes" id="UP001596540"/>
    </source>
</evidence>
<dbReference type="PANTHER" id="PTHR43477:SF1">
    <property type="entry name" value="DIHYDROANTICAPSIN 7-DEHYDROGENASE"/>
    <property type="match status" value="1"/>
</dbReference>
<reference evidence="4" key="1">
    <citation type="journal article" date="2019" name="Int. J. Syst. Evol. Microbiol.">
        <title>The Global Catalogue of Microorganisms (GCM) 10K type strain sequencing project: providing services to taxonomists for standard genome sequencing and annotation.</title>
        <authorList>
            <consortium name="The Broad Institute Genomics Platform"/>
            <consortium name="The Broad Institute Genome Sequencing Center for Infectious Disease"/>
            <person name="Wu L."/>
            <person name="Ma J."/>
        </authorList>
    </citation>
    <scope>NUCLEOTIDE SEQUENCE [LARGE SCALE GENOMIC DNA]</scope>
    <source>
        <strain evidence="4">CGMCC 4.7382</strain>
    </source>
</reference>
<dbReference type="CDD" id="cd11731">
    <property type="entry name" value="Lin1944_like_SDR_c"/>
    <property type="match status" value="1"/>
</dbReference>
<evidence type="ECO:0000313" key="3">
    <source>
        <dbReference type="EMBL" id="MFC7328109.1"/>
    </source>
</evidence>
<dbReference type="SUPFAM" id="SSF51735">
    <property type="entry name" value="NAD(P)-binding Rossmann-fold domains"/>
    <property type="match status" value="1"/>
</dbReference>
<gene>
    <name evidence="3" type="ORF">ACFQRF_10190</name>
</gene>
<accession>A0ABW2KDK3</accession>
<dbReference type="InterPro" id="IPR036291">
    <property type="entry name" value="NAD(P)-bd_dom_sf"/>
</dbReference>
<dbReference type="PANTHER" id="PTHR43477">
    <property type="entry name" value="DIHYDROANTICAPSIN 7-DEHYDROGENASE"/>
    <property type="match status" value="1"/>
</dbReference>